<organism evidence="1 2">
    <name type="scientific">Brevibacillus ruminantium</name>
    <dbReference type="NCBI Taxonomy" id="2950604"/>
    <lineage>
        <taxon>Bacteria</taxon>
        <taxon>Bacillati</taxon>
        <taxon>Bacillota</taxon>
        <taxon>Bacilli</taxon>
        <taxon>Bacillales</taxon>
        <taxon>Paenibacillaceae</taxon>
        <taxon>Brevibacillus</taxon>
    </lineage>
</organism>
<dbReference type="Proteomes" id="UP001056500">
    <property type="component" value="Chromosome"/>
</dbReference>
<accession>A0ABY4WI10</accession>
<reference evidence="1" key="1">
    <citation type="submission" date="2022-06" db="EMBL/GenBank/DDBJ databases">
        <title>Genome sequencing of Brevibacillus sp. BB3-R1.</title>
        <authorList>
            <person name="Heo J."/>
            <person name="Lee D."/>
            <person name="Won M."/>
            <person name="Han B.-H."/>
            <person name="Hong S.-B."/>
            <person name="Kwon S.-W."/>
        </authorList>
    </citation>
    <scope>NUCLEOTIDE SEQUENCE</scope>
    <source>
        <strain evidence="1">BB3-R1</strain>
    </source>
</reference>
<gene>
    <name evidence="1" type="ORF">NDK47_27420</name>
</gene>
<protein>
    <submittedName>
        <fullName evidence="1">Uncharacterized protein</fullName>
    </submittedName>
</protein>
<sequence>MSVSKERKDKKIMNKHTILAFASLAFLLSSGCTNTDTLSNLEPQPAASPVADYGKKLEILERLQYQDSTLNRMTEILTIAWPTLFQQQSEAELWNAYFSLTWHIRPDEQEKVRKELSTVHRELQSYLELQQEGILPAKSVQVKSLAAKRNAEDDGYLVTADYLLTLRDGSTKEIQVELNADDYFMESFNPRFFTVYTGETLPEPRNEQEELRRNFIMKALDYYIVLKMTYEETLEMIDMKPDQMSVLE</sequence>
<dbReference type="EMBL" id="CP098755">
    <property type="protein sequence ID" value="USG65783.1"/>
    <property type="molecule type" value="Genomic_DNA"/>
</dbReference>
<proteinExistence type="predicted"/>
<dbReference type="RefSeq" id="WP_251872873.1">
    <property type="nucleotide sequence ID" value="NZ_CP098755.1"/>
</dbReference>
<evidence type="ECO:0000313" key="2">
    <source>
        <dbReference type="Proteomes" id="UP001056500"/>
    </source>
</evidence>
<evidence type="ECO:0000313" key="1">
    <source>
        <dbReference type="EMBL" id="USG65783.1"/>
    </source>
</evidence>
<dbReference type="PROSITE" id="PS51257">
    <property type="entry name" value="PROKAR_LIPOPROTEIN"/>
    <property type="match status" value="1"/>
</dbReference>
<keyword evidence="2" id="KW-1185">Reference proteome</keyword>
<name>A0ABY4WI10_9BACL</name>